<dbReference type="AlphaFoldDB" id="A0A9D4JRR3"/>
<reference evidence="2" key="1">
    <citation type="journal article" date="2019" name="bioRxiv">
        <title>The Genome of the Zebra Mussel, Dreissena polymorpha: A Resource for Invasive Species Research.</title>
        <authorList>
            <person name="McCartney M.A."/>
            <person name="Auch B."/>
            <person name="Kono T."/>
            <person name="Mallez S."/>
            <person name="Zhang Y."/>
            <person name="Obille A."/>
            <person name="Becker A."/>
            <person name="Abrahante J.E."/>
            <person name="Garbe J."/>
            <person name="Badalamenti J.P."/>
            <person name="Herman A."/>
            <person name="Mangelson H."/>
            <person name="Liachko I."/>
            <person name="Sullivan S."/>
            <person name="Sone E.D."/>
            <person name="Koren S."/>
            <person name="Silverstein K.A.T."/>
            <person name="Beckman K.B."/>
            <person name="Gohl D.M."/>
        </authorList>
    </citation>
    <scope>NUCLEOTIDE SEQUENCE</scope>
    <source>
        <strain evidence="2">Duluth1</strain>
        <tissue evidence="2">Whole animal</tissue>
    </source>
</reference>
<sequence length="198" mass="21675">MDGRVVEDIYPDWNSILNGNRVRTIPEVFGTSQAHSFRSRQSTWNNIPPASITTSGNRRNTTAVATPITPTATIPEVPRSNQAHSVPPPQSARNNIPPEPITTSANQRKTTVVITPNTPTPNSEHVSRRSQSASPNSSKAHARNHPPVSPRTPLNTQSSVPSIQRPWDSARTDNRVPSRDTPQSNNHSRTTADSNHSH</sequence>
<feature type="compositionally biased region" description="Basic and acidic residues" evidence="1">
    <location>
        <begin position="168"/>
        <end position="178"/>
    </location>
</feature>
<comment type="caution">
    <text evidence="2">The sequence shown here is derived from an EMBL/GenBank/DDBJ whole genome shotgun (WGS) entry which is preliminary data.</text>
</comment>
<feature type="compositionally biased region" description="Low complexity" evidence="1">
    <location>
        <begin position="110"/>
        <end position="122"/>
    </location>
</feature>
<name>A0A9D4JRR3_DREPO</name>
<feature type="compositionally biased region" description="Polar residues" evidence="1">
    <location>
        <begin position="180"/>
        <end position="198"/>
    </location>
</feature>
<feature type="compositionally biased region" description="Polar residues" evidence="1">
    <location>
        <begin position="152"/>
        <end position="162"/>
    </location>
</feature>
<feature type="compositionally biased region" description="Low complexity" evidence="1">
    <location>
        <begin position="61"/>
        <end position="75"/>
    </location>
</feature>
<gene>
    <name evidence="2" type="ORF">DPMN_123941</name>
</gene>
<feature type="compositionally biased region" description="Low complexity" evidence="1">
    <location>
        <begin position="129"/>
        <end position="138"/>
    </location>
</feature>
<evidence type="ECO:0000313" key="2">
    <source>
        <dbReference type="EMBL" id="KAH3822170.1"/>
    </source>
</evidence>
<evidence type="ECO:0000313" key="3">
    <source>
        <dbReference type="Proteomes" id="UP000828390"/>
    </source>
</evidence>
<dbReference type="Proteomes" id="UP000828390">
    <property type="component" value="Unassembled WGS sequence"/>
</dbReference>
<proteinExistence type="predicted"/>
<feature type="compositionally biased region" description="Polar residues" evidence="1">
    <location>
        <begin position="34"/>
        <end position="60"/>
    </location>
</feature>
<organism evidence="2 3">
    <name type="scientific">Dreissena polymorpha</name>
    <name type="common">Zebra mussel</name>
    <name type="synonym">Mytilus polymorpha</name>
    <dbReference type="NCBI Taxonomy" id="45954"/>
    <lineage>
        <taxon>Eukaryota</taxon>
        <taxon>Metazoa</taxon>
        <taxon>Spiralia</taxon>
        <taxon>Lophotrochozoa</taxon>
        <taxon>Mollusca</taxon>
        <taxon>Bivalvia</taxon>
        <taxon>Autobranchia</taxon>
        <taxon>Heteroconchia</taxon>
        <taxon>Euheterodonta</taxon>
        <taxon>Imparidentia</taxon>
        <taxon>Neoheterodontei</taxon>
        <taxon>Myida</taxon>
        <taxon>Dreissenoidea</taxon>
        <taxon>Dreissenidae</taxon>
        <taxon>Dreissena</taxon>
    </lineage>
</organism>
<evidence type="ECO:0000256" key="1">
    <source>
        <dbReference type="SAM" id="MobiDB-lite"/>
    </source>
</evidence>
<protein>
    <submittedName>
        <fullName evidence="2">Uncharacterized protein</fullName>
    </submittedName>
</protein>
<feature type="region of interest" description="Disordered" evidence="1">
    <location>
        <begin position="34"/>
        <end position="198"/>
    </location>
</feature>
<dbReference type="EMBL" id="JAIWYP010000005">
    <property type="protein sequence ID" value="KAH3822170.1"/>
    <property type="molecule type" value="Genomic_DNA"/>
</dbReference>
<accession>A0A9D4JRR3</accession>
<reference evidence="2" key="2">
    <citation type="submission" date="2020-11" db="EMBL/GenBank/DDBJ databases">
        <authorList>
            <person name="McCartney M.A."/>
            <person name="Auch B."/>
            <person name="Kono T."/>
            <person name="Mallez S."/>
            <person name="Becker A."/>
            <person name="Gohl D.M."/>
            <person name="Silverstein K.A.T."/>
            <person name="Koren S."/>
            <person name="Bechman K.B."/>
            <person name="Herman A."/>
            <person name="Abrahante J.E."/>
            <person name="Garbe J."/>
        </authorList>
    </citation>
    <scope>NUCLEOTIDE SEQUENCE</scope>
    <source>
        <strain evidence="2">Duluth1</strain>
        <tissue evidence="2">Whole animal</tissue>
    </source>
</reference>
<keyword evidence="3" id="KW-1185">Reference proteome</keyword>